<name>A0A3E4Z755_9BACT</name>
<protein>
    <submittedName>
        <fullName evidence="1">Uncharacterized protein</fullName>
    </submittedName>
</protein>
<accession>A0A3E4Z755</accession>
<dbReference type="Proteomes" id="UP000260814">
    <property type="component" value="Unassembled WGS sequence"/>
</dbReference>
<evidence type="ECO:0000313" key="2">
    <source>
        <dbReference type="Proteomes" id="UP000260814"/>
    </source>
</evidence>
<evidence type="ECO:0000313" key="1">
    <source>
        <dbReference type="EMBL" id="RGM90368.1"/>
    </source>
</evidence>
<proteinExistence type="predicted"/>
<organism evidence="1 2">
    <name type="scientific">Phocaeicola plebeius</name>
    <dbReference type="NCBI Taxonomy" id="310297"/>
    <lineage>
        <taxon>Bacteria</taxon>
        <taxon>Pseudomonadati</taxon>
        <taxon>Bacteroidota</taxon>
        <taxon>Bacteroidia</taxon>
        <taxon>Bacteroidales</taxon>
        <taxon>Bacteroidaceae</taxon>
        <taxon>Phocaeicola</taxon>
    </lineage>
</organism>
<comment type="caution">
    <text evidence="1">The sequence shown here is derived from an EMBL/GenBank/DDBJ whole genome shotgun (WGS) entry which is preliminary data.</text>
</comment>
<reference evidence="1 2" key="1">
    <citation type="submission" date="2018-08" db="EMBL/GenBank/DDBJ databases">
        <title>A genome reference for cultivated species of the human gut microbiota.</title>
        <authorList>
            <person name="Zou Y."/>
            <person name="Xue W."/>
            <person name="Luo G."/>
        </authorList>
    </citation>
    <scope>NUCLEOTIDE SEQUENCE [LARGE SCALE GENOMIC DNA]</scope>
    <source>
        <strain evidence="1 2">OM06-2</strain>
    </source>
</reference>
<dbReference type="AlphaFoldDB" id="A0A3E4Z755"/>
<dbReference type="EMBL" id="QSTW01000013">
    <property type="protein sequence ID" value="RGM90368.1"/>
    <property type="molecule type" value="Genomic_DNA"/>
</dbReference>
<sequence length="170" mass="18115">MTIKGMDGQSYNVTGQGQGNFNTVGAAAGIASFLGINGGNILGRNGWGWNAEGVCSDNMPVSRYELNMVEQLNAKDSEIALLKADKYTDQKIVEAYKDLQGQIKELSVEVRSNKDAQTAVNMQQAVYNGTNTAALQCMQNSIAALQAITKTYIPSSNVCQSDCCGCVSAQ</sequence>
<dbReference type="RefSeq" id="WP_117702162.1">
    <property type="nucleotide sequence ID" value="NZ_QSTW01000013.1"/>
</dbReference>
<gene>
    <name evidence="1" type="ORF">DXB87_10735</name>
</gene>